<sequence>MTSDKFWEELLKWSIPLYVIVLSIWAGTVGTIRRVRKGEIPFFSLREWVGDISISGFIGILTFFLCKYAGINEYLSAFFISISAHMGARAIAIFEKLWIEKLVQITGITIDKELGIDTSKQNPSGSYREEQHKGYFDEREEDREKYENRNQEDSTYFDRYPRKNYEKEL</sequence>
<name>A0A8S5LLX3_9CAUD</name>
<protein>
    <submittedName>
        <fullName evidence="3">LydA holin phage, holin superfamily III</fullName>
    </submittedName>
</protein>
<feature type="compositionally biased region" description="Basic and acidic residues" evidence="1">
    <location>
        <begin position="159"/>
        <end position="169"/>
    </location>
</feature>
<reference evidence="3" key="1">
    <citation type="journal article" date="2021" name="Proc. Natl. Acad. Sci. U.S.A.">
        <title>A Catalog of Tens of Thousands of Viruses from Human Metagenomes Reveals Hidden Associations with Chronic Diseases.</title>
        <authorList>
            <person name="Tisza M.J."/>
            <person name="Buck C.B."/>
        </authorList>
    </citation>
    <scope>NUCLEOTIDE SEQUENCE</scope>
    <source>
        <strain evidence="3">CtiuS14</strain>
    </source>
</reference>
<keyword evidence="2" id="KW-0472">Membrane</keyword>
<keyword evidence="2" id="KW-1133">Transmembrane helix</keyword>
<evidence type="ECO:0000256" key="2">
    <source>
        <dbReference type="SAM" id="Phobius"/>
    </source>
</evidence>
<evidence type="ECO:0000313" key="3">
    <source>
        <dbReference type="EMBL" id="DAD71069.1"/>
    </source>
</evidence>
<feature type="transmembrane region" description="Helical" evidence="2">
    <location>
        <begin position="15"/>
        <end position="32"/>
    </location>
</feature>
<accession>A0A8S5LLX3</accession>
<keyword evidence="2" id="KW-0812">Transmembrane</keyword>
<proteinExistence type="predicted"/>
<feature type="transmembrane region" description="Helical" evidence="2">
    <location>
        <begin position="52"/>
        <end position="71"/>
    </location>
</feature>
<dbReference type="Pfam" id="PF16083">
    <property type="entry name" value="Phage_holin_3_3"/>
    <property type="match status" value="1"/>
</dbReference>
<dbReference type="InterPro" id="IPR032126">
    <property type="entry name" value="LydA_holin"/>
</dbReference>
<feature type="region of interest" description="Disordered" evidence="1">
    <location>
        <begin position="120"/>
        <end position="169"/>
    </location>
</feature>
<dbReference type="EMBL" id="BK015876">
    <property type="protein sequence ID" value="DAD71069.1"/>
    <property type="molecule type" value="Genomic_DNA"/>
</dbReference>
<feature type="compositionally biased region" description="Basic and acidic residues" evidence="1">
    <location>
        <begin position="127"/>
        <end position="152"/>
    </location>
</feature>
<organism evidence="3">
    <name type="scientific">Podoviridae sp. ctiuS14</name>
    <dbReference type="NCBI Taxonomy" id="2827620"/>
    <lineage>
        <taxon>Viruses</taxon>
        <taxon>Duplodnaviria</taxon>
        <taxon>Heunggongvirae</taxon>
        <taxon>Uroviricota</taxon>
        <taxon>Caudoviricetes</taxon>
    </lineage>
</organism>
<evidence type="ECO:0000256" key="1">
    <source>
        <dbReference type="SAM" id="MobiDB-lite"/>
    </source>
</evidence>